<evidence type="ECO:0000256" key="8">
    <source>
        <dbReference type="SAM" id="Phobius"/>
    </source>
</evidence>
<proteinExistence type="inferred from homology"/>
<feature type="domain" description="Major facilitator superfamily (MFS) profile" evidence="9">
    <location>
        <begin position="42"/>
        <end position="420"/>
    </location>
</feature>
<dbReference type="Gene3D" id="1.20.1250.20">
    <property type="entry name" value="MFS general substrate transporter like domains"/>
    <property type="match status" value="1"/>
</dbReference>
<keyword evidence="7 8" id="KW-0472">Membrane</keyword>
<reference evidence="11" key="1">
    <citation type="submission" date="2016-11" db="EMBL/GenBank/DDBJ databases">
        <authorList>
            <person name="Varghese N."/>
            <person name="Submissions S."/>
        </authorList>
    </citation>
    <scope>NUCLEOTIDE SEQUENCE [LARGE SCALE GENOMIC DNA]</scope>
    <source>
        <strain evidence="11">DSM 1811</strain>
    </source>
</reference>
<dbReference type="InterPro" id="IPR011701">
    <property type="entry name" value="MFS"/>
</dbReference>
<dbReference type="PANTHER" id="PTHR43271">
    <property type="entry name" value="BLL2771 PROTEIN"/>
    <property type="match status" value="1"/>
</dbReference>
<evidence type="ECO:0000256" key="2">
    <source>
        <dbReference type="ARBA" id="ARBA00008335"/>
    </source>
</evidence>
<keyword evidence="5 8" id="KW-0812">Transmembrane</keyword>
<feature type="transmembrane region" description="Helical" evidence="8">
    <location>
        <begin position="315"/>
        <end position="331"/>
    </location>
</feature>
<evidence type="ECO:0000313" key="10">
    <source>
        <dbReference type="EMBL" id="SHL73201.1"/>
    </source>
</evidence>
<dbReference type="AlphaFoldDB" id="A0A1M7D108"/>
<organism evidence="10 11">
    <name type="scientific">Flavobacterium saccharophilum</name>
    <dbReference type="NCBI Taxonomy" id="29534"/>
    <lineage>
        <taxon>Bacteria</taxon>
        <taxon>Pseudomonadati</taxon>
        <taxon>Bacteroidota</taxon>
        <taxon>Flavobacteriia</taxon>
        <taxon>Flavobacteriales</taxon>
        <taxon>Flavobacteriaceae</taxon>
        <taxon>Flavobacterium</taxon>
    </lineage>
</organism>
<dbReference type="InterPro" id="IPR020846">
    <property type="entry name" value="MFS_dom"/>
</dbReference>
<evidence type="ECO:0000256" key="4">
    <source>
        <dbReference type="ARBA" id="ARBA00022475"/>
    </source>
</evidence>
<dbReference type="EMBL" id="FRBY01000002">
    <property type="protein sequence ID" value="SHL73201.1"/>
    <property type="molecule type" value="Genomic_DNA"/>
</dbReference>
<feature type="transmembrane region" description="Helical" evidence="8">
    <location>
        <begin position="45"/>
        <end position="64"/>
    </location>
</feature>
<feature type="transmembrane region" description="Helical" evidence="8">
    <location>
        <begin position="164"/>
        <end position="181"/>
    </location>
</feature>
<dbReference type="PROSITE" id="PS50850">
    <property type="entry name" value="MFS"/>
    <property type="match status" value="1"/>
</dbReference>
<evidence type="ECO:0000259" key="9">
    <source>
        <dbReference type="PROSITE" id="PS50850"/>
    </source>
</evidence>
<keyword evidence="3" id="KW-0813">Transport</keyword>
<dbReference type="Proteomes" id="UP000184121">
    <property type="component" value="Unassembled WGS sequence"/>
</dbReference>
<feature type="transmembrane region" description="Helical" evidence="8">
    <location>
        <begin position="377"/>
        <end position="395"/>
    </location>
</feature>
<feature type="transmembrane region" description="Helical" evidence="8">
    <location>
        <begin position="248"/>
        <end position="270"/>
    </location>
</feature>
<feature type="transmembrane region" description="Helical" evidence="8">
    <location>
        <begin position="84"/>
        <end position="102"/>
    </location>
</feature>
<keyword evidence="4" id="KW-1003">Cell membrane</keyword>
<dbReference type="GO" id="GO:0005886">
    <property type="term" value="C:plasma membrane"/>
    <property type="evidence" value="ECO:0007669"/>
    <property type="project" value="UniProtKB-SubCell"/>
</dbReference>
<feature type="transmembrane region" description="Helical" evidence="8">
    <location>
        <begin position="114"/>
        <end position="131"/>
    </location>
</feature>
<dbReference type="Pfam" id="PF07690">
    <property type="entry name" value="MFS_1"/>
    <property type="match status" value="1"/>
</dbReference>
<evidence type="ECO:0000256" key="1">
    <source>
        <dbReference type="ARBA" id="ARBA00004651"/>
    </source>
</evidence>
<gene>
    <name evidence="10" type="ORF">SAMN05444366_1363</name>
</gene>
<feature type="transmembrane region" description="Helical" evidence="8">
    <location>
        <begin position="337"/>
        <end position="356"/>
    </location>
</feature>
<evidence type="ECO:0000256" key="3">
    <source>
        <dbReference type="ARBA" id="ARBA00022448"/>
    </source>
</evidence>
<name>A0A1M7D108_9FLAO</name>
<comment type="subcellular location">
    <subcellularLocation>
        <location evidence="1">Cell membrane</location>
        <topology evidence="1">Multi-pass membrane protein</topology>
    </subcellularLocation>
</comment>
<evidence type="ECO:0000313" key="11">
    <source>
        <dbReference type="Proteomes" id="UP000184121"/>
    </source>
</evidence>
<evidence type="ECO:0000256" key="7">
    <source>
        <dbReference type="ARBA" id="ARBA00023136"/>
    </source>
</evidence>
<dbReference type="SUPFAM" id="SSF103473">
    <property type="entry name" value="MFS general substrate transporter"/>
    <property type="match status" value="1"/>
</dbReference>
<evidence type="ECO:0000256" key="5">
    <source>
        <dbReference type="ARBA" id="ARBA00022692"/>
    </source>
</evidence>
<feature type="transmembrane region" description="Helical" evidence="8">
    <location>
        <begin position="401"/>
        <end position="418"/>
    </location>
</feature>
<accession>A0A1M7D108</accession>
<dbReference type="CDD" id="cd17324">
    <property type="entry name" value="MFS_NepI_like"/>
    <property type="match status" value="1"/>
</dbReference>
<comment type="similarity">
    <text evidence="2">Belongs to the major facilitator superfamily.</text>
</comment>
<dbReference type="STRING" id="29534.SAMN05444366_1363"/>
<dbReference type="InterPro" id="IPR036259">
    <property type="entry name" value="MFS_trans_sf"/>
</dbReference>
<dbReference type="GO" id="GO:0022857">
    <property type="term" value="F:transmembrane transporter activity"/>
    <property type="evidence" value="ECO:0007669"/>
    <property type="project" value="InterPro"/>
</dbReference>
<protein>
    <submittedName>
        <fullName evidence="10">MFS transporter, YNFM family, putative membrane transport protein</fullName>
    </submittedName>
</protein>
<dbReference type="PANTHER" id="PTHR43271:SF1">
    <property type="entry name" value="INNER MEMBRANE TRANSPORT PROTEIN YNFM"/>
    <property type="match status" value="1"/>
</dbReference>
<evidence type="ECO:0000256" key="6">
    <source>
        <dbReference type="ARBA" id="ARBA00022989"/>
    </source>
</evidence>
<sequence length="420" mass="46981">MNLKTKNRVLGTYTQSTAKKPFVLPLLEDIKSNEKVDKESKRFRNIQLTIFLSGLSVFAQLYLFQPLLLTLANEFGISAGDSSWLVSSSTLGMALGLLYFAFKSDSFSRKKQMLFAMVSSSILTIASVWIYNFPLLILIGIIKGFVIAGVSSVALPYLTEEVKLSALGLAISMYLNGNTIGGMSGRIVTTVLYGEIGWRNTIMIIGIISMILSVVFWRYFPQSRFFQPQKTDFTLKYREMKSFVFDSYMLRLYIIGFLIMGTFVSIYNYLTYNLEAPPFSLSHIFIAFIFMIYTFGLLGTTIIGRLSERFETRTLLISSLLLMIIGIILLLSGSLMFVIVGLIIVTLAFFASHTMASRMVVLHAKTGKSSATSLYWLFYYLGSAVMGSGTGYLLHATSWSVFVWLLAGAVFVTLLLSYKS</sequence>
<feature type="transmembrane region" description="Helical" evidence="8">
    <location>
        <begin position="137"/>
        <end position="157"/>
    </location>
</feature>
<feature type="transmembrane region" description="Helical" evidence="8">
    <location>
        <begin position="201"/>
        <end position="220"/>
    </location>
</feature>
<keyword evidence="6 8" id="KW-1133">Transmembrane helix</keyword>
<keyword evidence="11" id="KW-1185">Reference proteome</keyword>
<feature type="transmembrane region" description="Helical" evidence="8">
    <location>
        <begin position="282"/>
        <end position="303"/>
    </location>
</feature>